<sequence>MDLNPFPCPSERRSLLHDCELVNLPNLFTKCPVTAVSPPDGLEERKFSDRFPAFNRGNPEAKSSSSGPSAPWYALDSLDLNNVEIPSPPSSPVLAPSIFGFPSEEIDGEKQDLEADTAIEPAVVVRPQGNSFAMNFNRFKYLLYQFSFFIGPGWLVSMAYLDPGNLEGDLTVGNIRTVPGSGYQLLWLLLVAHIAGWSLQVLAVRLGNTTGKDLARSEYNRPVAYTIWFCIEIAIIGADLQAVIGTALALNLLLGIPILMGIVITLLDTFIFLIIQIFGVRKLEFFFAFLIGIMTVCFWANFVISKPNLNYLFQGLFIPRIPQGKQLSALGLLGSIIMPHNLFLHSSLVQSRNIKRTQINRVKQANIFFSIETGIALIISFLINLSVVGSFANPNVIVPPGSDGLSLHNAHIALRNAFGGLSVFVWAFGLLAAGQNATMAGTFAGQFLMQGIFRLKINPVVRIVLTRLITIIPLFSITLLTSSSIDIISQWVNILQSVLLPIALLPLLKLNFSKNAVGDVVLSSWMKVCYALCVLAVVGGNLVLVFVTLISYERSNLFWGISVVVASSYIGILLYFALKPIHGKYCCHVYETHS</sequence>
<feature type="transmembrane region" description="Helical" evidence="6">
    <location>
        <begin position="324"/>
        <end position="344"/>
    </location>
</feature>
<comment type="subcellular location">
    <subcellularLocation>
        <location evidence="1">Membrane</location>
        <topology evidence="1">Multi-pass membrane protein</topology>
    </subcellularLocation>
</comment>
<organism evidence="7 8">
    <name type="scientific">Cardiosporidium cionae</name>
    <dbReference type="NCBI Taxonomy" id="476202"/>
    <lineage>
        <taxon>Eukaryota</taxon>
        <taxon>Sar</taxon>
        <taxon>Alveolata</taxon>
        <taxon>Apicomplexa</taxon>
        <taxon>Aconoidasida</taxon>
        <taxon>Nephromycida</taxon>
        <taxon>Cardiosporidium</taxon>
    </lineage>
</organism>
<protein>
    <submittedName>
        <fullName evidence="7">Divalent metal transporter</fullName>
    </submittedName>
</protein>
<feature type="transmembrane region" description="Helical" evidence="6">
    <location>
        <begin position="256"/>
        <end position="278"/>
    </location>
</feature>
<gene>
    <name evidence="7" type="ORF">IE077_000206</name>
</gene>
<reference evidence="7 8" key="1">
    <citation type="journal article" date="2020" name="bioRxiv">
        <title>Metabolic contributions of an alphaproteobacterial endosymbiont in the apicomplexan Cardiosporidium cionae.</title>
        <authorList>
            <person name="Hunter E.S."/>
            <person name="Paight C.J."/>
            <person name="Lane C.E."/>
        </authorList>
    </citation>
    <scope>NUCLEOTIDE SEQUENCE [LARGE SCALE GENOMIC DNA]</scope>
    <source>
        <strain evidence="7">ESH_2018</strain>
    </source>
</reference>
<evidence type="ECO:0000313" key="8">
    <source>
        <dbReference type="Proteomes" id="UP000823046"/>
    </source>
</evidence>
<feature type="transmembrane region" description="Helical" evidence="6">
    <location>
        <begin position="365"/>
        <end position="392"/>
    </location>
</feature>
<evidence type="ECO:0000256" key="5">
    <source>
        <dbReference type="ARBA" id="ARBA00023136"/>
    </source>
</evidence>
<feature type="transmembrane region" description="Helical" evidence="6">
    <location>
        <begin position="285"/>
        <end position="304"/>
    </location>
</feature>
<dbReference type="NCBIfam" id="TIGR01197">
    <property type="entry name" value="nramp"/>
    <property type="match status" value="1"/>
</dbReference>
<feature type="transmembrane region" description="Helical" evidence="6">
    <location>
        <begin position="557"/>
        <end position="578"/>
    </location>
</feature>
<feature type="transmembrane region" description="Helical" evidence="6">
    <location>
        <begin position="487"/>
        <end position="508"/>
    </location>
</feature>
<keyword evidence="8" id="KW-1185">Reference proteome</keyword>
<dbReference type="PRINTS" id="PR00447">
    <property type="entry name" value="NATRESASSCMP"/>
</dbReference>
<evidence type="ECO:0000256" key="2">
    <source>
        <dbReference type="ARBA" id="ARBA00022448"/>
    </source>
</evidence>
<dbReference type="Pfam" id="PF01566">
    <property type="entry name" value="Nramp"/>
    <property type="match status" value="1"/>
</dbReference>
<keyword evidence="2" id="KW-0813">Transport</keyword>
<evidence type="ECO:0000256" key="1">
    <source>
        <dbReference type="ARBA" id="ARBA00004141"/>
    </source>
</evidence>
<evidence type="ECO:0000256" key="4">
    <source>
        <dbReference type="ARBA" id="ARBA00022989"/>
    </source>
</evidence>
<evidence type="ECO:0000313" key="7">
    <source>
        <dbReference type="EMBL" id="KAF8819105.1"/>
    </source>
</evidence>
<dbReference type="InterPro" id="IPR001046">
    <property type="entry name" value="NRAMP_fam"/>
</dbReference>
<dbReference type="NCBIfam" id="NF037982">
    <property type="entry name" value="Nramp_1"/>
    <property type="match status" value="1"/>
</dbReference>
<feature type="transmembrane region" description="Helical" evidence="6">
    <location>
        <begin position="225"/>
        <end position="250"/>
    </location>
</feature>
<feature type="transmembrane region" description="Helical" evidence="6">
    <location>
        <begin position="528"/>
        <end position="551"/>
    </location>
</feature>
<dbReference type="Proteomes" id="UP000823046">
    <property type="component" value="Unassembled WGS sequence"/>
</dbReference>
<comment type="caution">
    <text evidence="7">The sequence shown here is derived from an EMBL/GenBank/DDBJ whole genome shotgun (WGS) entry which is preliminary data.</text>
</comment>
<dbReference type="PANTHER" id="PTHR11706:SF33">
    <property type="entry name" value="NATURAL RESISTANCE-ASSOCIATED MACROPHAGE PROTEIN 2"/>
    <property type="match status" value="1"/>
</dbReference>
<accession>A0ABQ7J590</accession>
<dbReference type="PANTHER" id="PTHR11706">
    <property type="entry name" value="SOLUTE CARRIER PROTEIN FAMILY 11 MEMBER"/>
    <property type="match status" value="1"/>
</dbReference>
<dbReference type="EMBL" id="JADAQX010000959">
    <property type="protein sequence ID" value="KAF8819105.1"/>
    <property type="molecule type" value="Genomic_DNA"/>
</dbReference>
<keyword evidence="5 6" id="KW-0472">Membrane</keyword>
<name>A0ABQ7J590_9APIC</name>
<feature type="transmembrane region" description="Helical" evidence="6">
    <location>
        <begin position="181"/>
        <end position="204"/>
    </location>
</feature>
<keyword evidence="3 6" id="KW-0812">Transmembrane</keyword>
<proteinExistence type="predicted"/>
<feature type="transmembrane region" description="Helical" evidence="6">
    <location>
        <begin position="460"/>
        <end position="481"/>
    </location>
</feature>
<evidence type="ECO:0000256" key="6">
    <source>
        <dbReference type="SAM" id="Phobius"/>
    </source>
</evidence>
<feature type="transmembrane region" description="Helical" evidence="6">
    <location>
        <begin position="141"/>
        <end position="161"/>
    </location>
</feature>
<feature type="transmembrane region" description="Helical" evidence="6">
    <location>
        <begin position="423"/>
        <end position="448"/>
    </location>
</feature>
<keyword evidence="4 6" id="KW-1133">Transmembrane helix</keyword>
<evidence type="ECO:0000256" key="3">
    <source>
        <dbReference type="ARBA" id="ARBA00022692"/>
    </source>
</evidence>